<dbReference type="Proteomes" id="UP000035027">
    <property type="component" value="Plasmid pR1"/>
</dbReference>
<keyword evidence="1" id="KW-0614">Plasmid</keyword>
<dbReference type="EMBL" id="CP011404">
    <property type="protein sequence ID" value="AKI05299.1"/>
    <property type="molecule type" value="Genomic_DNA"/>
</dbReference>
<protein>
    <submittedName>
        <fullName evidence="1">Uncharacterized protein</fullName>
    </submittedName>
</protein>
<evidence type="ECO:0000313" key="2">
    <source>
        <dbReference type="Proteomes" id="UP000035027"/>
    </source>
</evidence>
<dbReference type="AlphaFoldDB" id="A0A0F7Q197"/>
<name>A0A0F7Q197_9LACO</name>
<dbReference type="PATRIC" id="fig|1194971.3.peg.1766"/>
<geneLocation type="plasmid" evidence="1 2">
    <name>pR1</name>
</geneLocation>
<reference evidence="1 2" key="1">
    <citation type="submission" date="2015-04" db="EMBL/GenBank/DDBJ databases">
        <title>Complete genome sequence of Lactobacillus salivarius Ren, a probiotic strain with antitumor activity.</title>
        <authorList>
            <person name="Sun E."/>
            <person name="Zhao L."/>
            <person name="Liu S."/>
            <person name="Zhang M."/>
            <person name="Guo H."/>
            <person name="Ren F."/>
        </authorList>
    </citation>
    <scope>NUCLEOTIDE SEQUENCE [LARGE SCALE GENOMIC DNA]</scope>
    <source>
        <strain evidence="1 2">Ren</strain>
        <plasmid evidence="1 2">pR1</plasmid>
    </source>
</reference>
<dbReference type="RefSeq" id="WP_047036160.1">
    <property type="nucleotide sequence ID" value="NZ_CP011404.1"/>
</dbReference>
<gene>
    <name evidence="1" type="ORF">LsR_01781</name>
</gene>
<sequence length="62" mass="7170">MKKSRVNKIKIESKKALVVRRLDWRAPSSRINYSILEMIGDLNDSKLERASNLAELESLLNK</sequence>
<accession>A0A0F7Q197</accession>
<evidence type="ECO:0000313" key="1">
    <source>
        <dbReference type="EMBL" id="AKI05299.1"/>
    </source>
</evidence>
<organism evidence="1 2">
    <name type="scientific">Ligilactobacillus salivarius str. Ren</name>
    <dbReference type="NCBI Taxonomy" id="1194971"/>
    <lineage>
        <taxon>Bacteria</taxon>
        <taxon>Bacillati</taxon>
        <taxon>Bacillota</taxon>
        <taxon>Bacilli</taxon>
        <taxon>Lactobacillales</taxon>
        <taxon>Lactobacillaceae</taxon>
        <taxon>Ligilactobacillus</taxon>
    </lineage>
</organism>
<proteinExistence type="predicted"/>